<dbReference type="Proteomes" id="UP001292182">
    <property type="component" value="Unassembled WGS sequence"/>
</dbReference>
<evidence type="ECO:0000256" key="1">
    <source>
        <dbReference type="SAM" id="MobiDB-lite"/>
    </source>
</evidence>
<keyword evidence="4" id="KW-1185">Reference proteome</keyword>
<protein>
    <submittedName>
        <fullName evidence="3">YdbH domain-containing protein</fullName>
    </submittedName>
</protein>
<keyword evidence="2" id="KW-0812">Transmembrane</keyword>
<dbReference type="EMBL" id="JAOBTW010000021">
    <property type="protein sequence ID" value="MDZ7283512.1"/>
    <property type="molecule type" value="Genomic_DNA"/>
</dbReference>
<sequence length="1063" mass="112083">MEGASEEIETRVTPVASSRRRFRRLQFTLIAIALVILVALIALWIERKPLAGHVLDRELARRGVPARYRISDLGFGRQRLTNVVMGDPRHPDLVADWLETRTRMTLSGPEVTGVRAGRVRLHGRLIDGKISLGTLDKLMGSSGASGKPFQLPALDVVVEHGGIRLDTPHGPIGLSVSGQGVLRDGFTGRLAAVAPRLVMGDCVATGLAAPLRVRVVREQPTLTGPLRLGNLRCGEVAVADLAARVDVTFGAALDRWQGRASVGSGAIRHPVMAAAAIDGQIDFSGTAKGTQGRMQMAARNVAARFGRAERAMVAGRYLVGPSTRFDGQAQLSGAQASTATLAPMLKASEATADTPAGPVLRAMTQAAVRAGRRFAADIALAIDNDRGPRGPGFAVRVPRLTIASASGGRLAFAGGYGLAYDARGLRVDTQAAMRGGGLPRLRATLQQDGPKQPMRGTAELARYEAGGAALAFDRMVFRAAANGETQVTTRVALSGPISGGRIDGLVLPIAARWDGGRRLLVNPVCQPLAIDRLALSGLRLARVATRLCPLDGALVRLDGTRLSGGVQLGPTKLVGQIGSSPLTLAAAATRFALVDRSFTLTGVQTSIGRPESPTRIDAAELNGRITPEGIAGQFTGGAGQVGQVPLLLGEAGGDWRLAGGVLTLNGALQVRDARADSPRFLPMAARDVTLTLAGSRIDAKGTLFEPTKNVKVADVTITHALDKGAGEADLSVPGITFTKDFQPELLTPVTKGVIEDVRGPINGRGHIAWDASGVRSTGRFGTDGIDLAAALGPVSGIAGTIDFTDLLALESAPGQVATVKTINPGIQVTNGVIRYQTLSGARVKVESGRWPFAGGTLTLDPTLLDFSQPVERRMTFHVEGAAADQFLLQFDFQNLNATGIFDGTLPMIFDERGGRIEGGRLVVRPGGGSIAYLGEISQKDLGFWGNLAFGALRSLNYRSLRIDMNGPLAGEMVTDVRFAGISQGKGAKSNFIIRRLQSLPFVFNVRIKAPFRGLLDSAQSFYDPRRLIQRNLPALLEEQNKRAAPPASTPPVPIQPSASETVP</sequence>
<feature type="transmembrane region" description="Helical" evidence="2">
    <location>
        <begin position="27"/>
        <end position="45"/>
    </location>
</feature>
<proteinExistence type="predicted"/>
<evidence type="ECO:0000313" key="4">
    <source>
        <dbReference type="Proteomes" id="UP001292182"/>
    </source>
</evidence>
<evidence type="ECO:0000313" key="3">
    <source>
        <dbReference type="EMBL" id="MDZ7283512.1"/>
    </source>
</evidence>
<dbReference type="Pfam" id="PF11739">
    <property type="entry name" value="YdbH-like"/>
    <property type="match status" value="1"/>
</dbReference>
<gene>
    <name evidence="3" type="ORF">N4G62_15895</name>
</gene>
<reference evidence="4" key="1">
    <citation type="submission" date="2023-07" db="EMBL/GenBank/DDBJ databases">
        <title>Whole genome sequence analysis of rice epiphytic Sphingomonas sanguinis OsEp_Plm_15B2.</title>
        <authorList>
            <person name="Sahu K.P."/>
            <person name="Asharani P."/>
            <person name="Reddy B."/>
            <person name="Kumar A."/>
        </authorList>
    </citation>
    <scope>NUCLEOTIDE SEQUENCE [LARGE SCALE GENOMIC DNA]</scope>
    <source>
        <strain evidence="4">OsEp_Plm_15B2</strain>
    </source>
</reference>
<keyword evidence="2" id="KW-1133">Transmembrane helix</keyword>
<dbReference type="InterPro" id="IPR021730">
    <property type="entry name" value="YdbH"/>
</dbReference>
<name>A0ABU5LUB9_9SPHN</name>
<dbReference type="RefSeq" id="WP_322540097.1">
    <property type="nucleotide sequence ID" value="NZ_JAOBTW010000021.1"/>
</dbReference>
<comment type="caution">
    <text evidence="3">The sequence shown here is derived from an EMBL/GenBank/DDBJ whole genome shotgun (WGS) entry which is preliminary data.</text>
</comment>
<organism evidence="3 4">
    <name type="scientific">Sphingomonas sanguinis</name>
    <dbReference type="NCBI Taxonomy" id="33051"/>
    <lineage>
        <taxon>Bacteria</taxon>
        <taxon>Pseudomonadati</taxon>
        <taxon>Pseudomonadota</taxon>
        <taxon>Alphaproteobacteria</taxon>
        <taxon>Sphingomonadales</taxon>
        <taxon>Sphingomonadaceae</taxon>
        <taxon>Sphingomonas</taxon>
    </lineage>
</organism>
<feature type="region of interest" description="Disordered" evidence="1">
    <location>
        <begin position="1038"/>
        <end position="1063"/>
    </location>
</feature>
<evidence type="ECO:0000256" key="2">
    <source>
        <dbReference type="SAM" id="Phobius"/>
    </source>
</evidence>
<accession>A0ABU5LUB9</accession>
<keyword evidence="2" id="KW-0472">Membrane</keyword>